<feature type="binding site" evidence="8">
    <location>
        <position position="405"/>
    </location>
    <ligand>
        <name>Mg(2+)</name>
        <dbReference type="ChEBI" id="CHEBI:18420"/>
    </ligand>
</feature>
<dbReference type="AlphaFoldDB" id="A0A0N4UAW6"/>
<evidence type="ECO:0000259" key="10">
    <source>
        <dbReference type="PROSITE" id="PS50089"/>
    </source>
</evidence>
<keyword evidence="8" id="KW-0460">Magnesium</keyword>
<dbReference type="InterPro" id="IPR027417">
    <property type="entry name" value="P-loop_NTPase"/>
</dbReference>
<sequence>MEISGLECGLCHEEYGNSGRRIPRMLHGCGHTICEQCCFALCGQAISTQLICPFDRIASNLPDLNPESLKKNFALLEVIERIRKEQSRKSPPTFPLNADSQMKDLLLGIPCDEDSTHTALYFCLVCESHLCAECSTGTHKSRVLSKHNRVPVSEKPVSRPMCPFHSAYALEFVCQEVECLSESRLMCLLCRDYGRHQRHRHSLLDVEAFELRKRVKEALSDFRKFMSDLNSWNSRVTQSVTEILDPNEGSHAAAKRQVEGHFRRLRSELDTQEQVALARLDAHVADRVDILRAHQQELAIITSQVSSISAQLQKSADMDDARLIEQQADLIRMLDAVRSHQHNMASAPIGISLDTRIPFSFTADNKIHMGSNVDIRLVILGLDGAGKTTILFKLKNDDYRQATPTIGFNVETLQYKNFKLTIWDVGGLPKLRPLWKHYYLNTQALVFVIDSSCPSRFLEAQSELVRILAERDLVDASFLIILNRRRIPGNESCEIDSAAIDQLVMNINRFSNGRSVLIHQCNALTGIGLWEALDSLTSNLLLTRNQNELLETNVQDSIRET</sequence>
<dbReference type="SMART" id="SM00175">
    <property type="entry name" value="RAB"/>
    <property type="match status" value="1"/>
</dbReference>
<evidence type="ECO:0000256" key="2">
    <source>
        <dbReference type="ARBA" id="ARBA00022723"/>
    </source>
</evidence>
<dbReference type="WBParaSite" id="DME_0000431901-mRNA-1">
    <property type="protein sequence ID" value="DME_0000431901-mRNA-1"/>
    <property type="gene ID" value="DME_0000431901"/>
</dbReference>
<keyword evidence="3 7" id="KW-0547">Nucleotide-binding</keyword>
<dbReference type="InterPro" id="IPR001841">
    <property type="entry name" value="Znf_RING"/>
</dbReference>
<dbReference type="SUPFAM" id="SSF57850">
    <property type="entry name" value="RING/U-box"/>
    <property type="match status" value="1"/>
</dbReference>
<comment type="similarity">
    <text evidence="1">Belongs to the small GTPase superfamily. Arf family.</text>
</comment>
<dbReference type="InterPro" id="IPR006689">
    <property type="entry name" value="Small_GTPase_ARF/SAR"/>
</dbReference>
<dbReference type="OrthoDB" id="2011769at2759"/>
<dbReference type="SUPFAM" id="SSF57845">
    <property type="entry name" value="B-box zinc-binding domain"/>
    <property type="match status" value="1"/>
</dbReference>
<name>A0A0N4UAW6_DRAME</name>
<evidence type="ECO:0000256" key="7">
    <source>
        <dbReference type="PIRSR" id="PIRSR606689-1"/>
    </source>
</evidence>
<dbReference type="Gene3D" id="4.10.830.40">
    <property type="match status" value="1"/>
</dbReference>
<dbReference type="PROSITE" id="PS50119">
    <property type="entry name" value="ZF_BBOX"/>
    <property type="match status" value="1"/>
</dbReference>
<evidence type="ECO:0000313" key="14">
    <source>
        <dbReference type="Proteomes" id="UP000038040"/>
    </source>
</evidence>
<dbReference type="SMART" id="SM00177">
    <property type="entry name" value="ARF"/>
    <property type="match status" value="1"/>
</dbReference>
<dbReference type="PROSITE" id="PS50089">
    <property type="entry name" value="ZF_RING_2"/>
    <property type="match status" value="1"/>
</dbReference>
<dbReference type="EMBL" id="UYYG01001166">
    <property type="protein sequence ID" value="VDN58229.1"/>
    <property type="molecule type" value="Genomic_DNA"/>
</dbReference>
<feature type="domain" description="RING-type" evidence="10">
    <location>
        <begin position="8"/>
        <end position="56"/>
    </location>
</feature>
<protein>
    <submittedName>
        <fullName evidence="16">RING-type domain-containing protein</fullName>
    </submittedName>
</protein>
<feature type="binding site" evidence="8">
    <location>
        <position position="388"/>
    </location>
    <ligand>
        <name>Mg(2+)</name>
        <dbReference type="ChEBI" id="CHEBI:18420"/>
    </ligand>
</feature>
<dbReference type="CDD" id="cd19773">
    <property type="entry name" value="Bbox2_TRIM23_C-IX_rpt1"/>
    <property type="match status" value="1"/>
</dbReference>
<dbReference type="InterPro" id="IPR005225">
    <property type="entry name" value="Small_GTP-bd"/>
</dbReference>
<dbReference type="STRING" id="318479.A0A0N4UAW6"/>
<keyword evidence="6 7" id="KW-0342">GTP-binding</keyword>
<dbReference type="InterPro" id="IPR013083">
    <property type="entry name" value="Znf_RING/FYVE/PHD"/>
</dbReference>
<keyword evidence="5" id="KW-0862">Zinc</keyword>
<dbReference type="Gene3D" id="3.30.40.10">
    <property type="entry name" value="Zinc/RING finger domain, C3HC4 (zinc finger)"/>
    <property type="match status" value="1"/>
</dbReference>
<evidence type="ECO:0000256" key="4">
    <source>
        <dbReference type="ARBA" id="ARBA00022771"/>
    </source>
</evidence>
<dbReference type="GO" id="GO:0003924">
    <property type="term" value="F:GTPase activity"/>
    <property type="evidence" value="ECO:0007669"/>
    <property type="project" value="InterPro"/>
</dbReference>
<evidence type="ECO:0000256" key="3">
    <source>
        <dbReference type="ARBA" id="ARBA00022741"/>
    </source>
</evidence>
<dbReference type="PROSITE" id="PS51419">
    <property type="entry name" value="RAB"/>
    <property type="match status" value="1"/>
</dbReference>
<dbReference type="InterPro" id="IPR000315">
    <property type="entry name" value="Znf_B-box"/>
</dbReference>
<dbReference type="PROSITE" id="PS50157">
    <property type="entry name" value="ZINC_FINGER_C2H2_2"/>
    <property type="match status" value="1"/>
</dbReference>
<organism evidence="14 16">
    <name type="scientific">Dracunculus medinensis</name>
    <name type="common">Guinea worm</name>
    <dbReference type="NCBI Taxonomy" id="318479"/>
    <lineage>
        <taxon>Eukaryota</taxon>
        <taxon>Metazoa</taxon>
        <taxon>Ecdysozoa</taxon>
        <taxon>Nematoda</taxon>
        <taxon>Chromadorea</taxon>
        <taxon>Rhabditida</taxon>
        <taxon>Spirurina</taxon>
        <taxon>Dracunculoidea</taxon>
        <taxon>Dracunculidae</taxon>
        <taxon>Dracunculus</taxon>
    </lineage>
</organism>
<accession>A0A0N4UAW6</accession>
<keyword evidence="4 9" id="KW-0863">Zinc-finger</keyword>
<dbReference type="Gene3D" id="3.40.50.300">
    <property type="entry name" value="P-loop containing nucleotide triphosphate hydrolases"/>
    <property type="match status" value="1"/>
</dbReference>
<dbReference type="PROSITE" id="PS51417">
    <property type="entry name" value="ARF"/>
    <property type="match status" value="1"/>
</dbReference>
<dbReference type="SUPFAM" id="SSF52540">
    <property type="entry name" value="P-loop containing nucleoside triphosphate hydrolases"/>
    <property type="match status" value="1"/>
</dbReference>
<evidence type="ECO:0000259" key="12">
    <source>
        <dbReference type="PROSITE" id="PS50157"/>
    </source>
</evidence>
<dbReference type="Proteomes" id="UP000274756">
    <property type="component" value="Unassembled WGS sequence"/>
</dbReference>
<dbReference type="InterPro" id="IPR024156">
    <property type="entry name" value="Small_GTPase_ARF"/>
</dbReference>
<dbReference type="CDD" id="cd19774">
    <property type="entry name" value="Bbox2_TRIM23_C-IX_rpt2"/>
    <property type="match status" value="1"/>
</dbReference>
<keyword evidence="2 8" id="KW-0479">Metal-binding</keyword>
<dbReference type="Pfam" id="PF00025">
    <property type="entry name" value="Arf"/>
    <property type="match status" value="1"/>
</dbReference>
<evidence type="ECO:0000313" key="15">
    <source>
        <dbReference type="Proteomes" id="UP000274756"/>
    </source>
</evidence>
<evidence type="ECO:0000259" key="11">
    <source>
        <dbReference type="PROSITE" id="PS50119"/>
    </source>
</evidence>
<feature type="domain" description="B box-type" evidence="11">
    <location>
        <begin position="111"/>
        <end position="152"/>
    </location>
</feature>
<feature type="binding site" evidence="7">
    <location>
        <begin position="381"/>
        <end position="388"/>
    </location>
    <ligand>
        <name>GTP</name>
        <dbReference type="ChEBI" id="CHEBI:37565"/>
    </ligand>
</feature>
<dbReference type="NCBIfam" id="TIGR00231">
    <property type="entry name" value="small_GTP"/>
    <property type="match status" value="1"/>
</dbReference>
<gene>
    <name evidence="13" type="ORF">DME_LOCUS8202</name>
</gene>
<feature type="binding site" evidence="7">
    <location>
        <position position="427"/>
    </location>
    <ligand>
        <name>GTP</name>
        <dbReference type="ChEBI" id="CHEBI:37565"/>
    </ligand>
</feature>
<dbReference type="InterPro" id="IPR013087">
    <property type="entry name" value="Znf_C2H2_type"/>
</dbReference>
<dbReference type="InterPro" id="IPR003649">
    <property type="entry name" value="Bbox_C"/>
</dbReference>
<dbReference type="SMART" id="SM00502">
    <property type="entry name" value="BBC"/>
    <property type="match status" value="1"/>
</dbReference>
<dbReference type="Proteomes" id="UP000038040">
    <property type="component" value="Unplaced"/>
</dbReference>
<evidence type="ECO:0000256" key="1">
    <source>
        <dbReference type="ARBA" id="ARBA00010290"/>
    </source>
</evidence>
<evidence type="ECO:0000256" key="5">
    <source>
        <dbReference type="ARBA" id="ARBA00022833"/>
    </source>
</evidence>
<dbReference type="PANTHER" id="PTHR11711">
    <property type="entry name" value="ADP RIBOSYLATION FACTOR-RELATED"/>
    <property type="match status" value="1"/>
</dbReference>
<dbReference type="Pfam" id="PF00643">
    <property type="entry name" value="zf-B_box"/>
    <property type="match status" value="1"/>
</dbReference>
<dbReference type="FunFam" id="3.40.50.300:FF:000412">
    <property type="entry name" value="ADP-ribosylation factor 1"/>
    <property type="match status" value="1"/>
</dbReference>
<dbReference type="CDD" id="cd00878">
    <property type="entry name" value="Arf_Arl"/>
    <property type="match status" value="1"/>
</dbReference>
<evidence type="ECO:0000256" key="6">
    <source>
        <dbReference type="ARBA" id="ARBA00023134"/>
    </source>
</evidence>
<evidence type="ECO:0000313" key="13">
    <source>
        <dbReference type="EMBL" id="VDN58229.1"/>
    </source>
</evidence>
<evidence type="ECO:0000256" key="8">
    <source>
        <dbReference type="PIRSR" id="PIRSR606689-2"/>
    </source>
</evidence>
<dbReference type="SMART" id="SM00336">
    <property type="entry name" value="BBOX"/>
    <property type="match status" value="2"/>
</dbReference>
<keyword evidence="15" id="KW-1185">Reference proteome</keyword>
<evidence type="ECO:0000313" key="16">
    <source>
        <dbReference type="WBParaSite" id="DME_0000431901-mRNA-1"/>
    </source>
</evidence>
<dbReference type="GO" id="GO:0005525">
    <property type="term" value="F:GTP binding"/>
    <property type="evidence" value="ECO:0007669"/>
    <property type="project" value="UniProtKB-KW"/>
</dbReference>
<dbReference type="SMART" id="SM00178">
    <property type="entry name" value="SAR"/>
    <property type="match status" value="1"/>
</dbReference>
<dbReference type="GO" id="GO:0008270">
    <property type="term" value="F:zinc ion binding"/>
    <property type="evidence" value="ECO:0007669"/>
    <property type="project" value="UniProtKB-KW"/>
</dbReference>
<proteinExistence type="inferred from homology"/>
<feature type="domain" description="C2H2-type" evidence="12">
    <location>
        <begin position="129"/>
        <end position="156"/>
    </location>
</feature>
<reference evidence="13 15" key="2">
    <citation type="submission" date="2018-11" db="EMBL/GenBank/DDBJ databases">
        <authorList>
            <consortium name="Pathogen Informatics"/>
        </authorList>
    </citation>
    <scope>NUCLEOTIDE SEQUENCE [LARGE SCALE GENOMIC DNA]</scope>
</reference>
<reference evidence="16" key="1">
    <citation type="submission" date="2016-04" db="UniProtKB">
        <authorList>
            <consortium name="WormBaseParasite"/>
        </authorList>
    </citation>
    <scope>IDENTIFICATION</scope>
</reference>
<dbReference type="Gene3D" id="3.30.160.60">
    <property type="entry name" value="Classic Zinc Finger"/>
    <property type="match status" value="1"/>
</dbReference>
<evidence type="ECO:0000256" key="9">
    <source>
        <dbReference type="PROSITE-ProRule" id="PRU00024"/>
    </source>
</evidence>
<dbReference type="GO" id="GO:0030010">
    <property type="term" value="P:establishment of cell polarity"/>
    <property type="evidence" value="ECO:0007669"/>
    <property type="project" value="UniProtKB-ARBA"/>
</dbReference>
<dbReference type="PRINTS" id="PR00328">
    <property type="entry name" value="SAR1GTPBP"/>
</dbReference>